<dbReference type="Gene3D" id="2.40.100.10">
    <property type="entry name" value="Cyclophilin-like"/>
    <property type="match status" value="1"/>
</dbReference>
<keyword evidence="3" id="KW-0539">Nucleus</keyword>
<dbReference type="PANTHER" id="PTHR45625">
    <property type="entry name" value="PEPTIDYL-PROLYL CIS-TRANS ISOMERASE-RELATED"/>
    <property type="match status" value="1"/>
</dbReference>
<dbReference type="EMBL" id="JBBPHU010000001">
    <property type="protein sequence ID" value="KAK7524366.1"/>
    <property type="molecule type" value="Genomic_DNA"/>
</dbReference>
<evidence type="ECO:0000256" key="1">
    <source>
        <dbReference type="ARBA" id="ARBA00000971"/>
    </source>
</evidence>
<comment type="caution">
    <text evidence="7">The sequence shown here is derived from an EMBL/GenBank/DDBJ whole genome shotgun (WGS) entry which is preliminary data.</text>
</comment>
<dbReference type="PANTHER" id="PTHR45625:SF6">
    <property type="entry name" value="SPLICEOSOME-ASSOCIATED PROTEIN CWC27 HOMOLOG"/>
    <property type="match status" value="1"/>
</dbReference>
<dbReference type="CDD" id="cd01925">
    <property type="entry name" value="cyclophilin_CeCYP16-like"/>
    <property type="match status" value="1"/>
</dbReference>
<feature type="compositionally biased region" description="Pro residues" evidence="5">
    <location>
        <begin position="283"/>
        <end position="295"/>
    </location>
</feature>
<gene>
    <name evidence="7" type="ORF">IWZ03DRAFT_23426</name>
</gene>
<feature type="region of interest" description="Disordered" evidence="5">
    <location>
        <begin position="244"/>
        <end position="424"/>
    </location>
</feature>
<dbReference type="PROSITE" id="PS50072">
    <property type="entry name" value="CSA_PPIASE_2"/>
    <property type="match status" value="1"/>
</dbReference>
<protein>
    <submittedName>
        <fullName evidence="7">Cyclophilin-like domain-containing protein</fullName>
    </submittedName>
</protein>
<organism evidence="7 8">
    <name type="scientific">Phyllosticta citriasiana</name>
    <dbReference type="NCBI Taxonomy" id="595635"/>
    <lineage>
        <taxon>Eukaryota</taxon>
        <taxon>Fungi</taxon>
        <taxon>Dikarya</taxon>
        <taxon>Ascomycota</taxon>
        <taxon>Pezizomycotina</taxon>
        <taxon>Dothideomycetes</taxon>
        <taxon>Dothideomycetes incertae sedis</taxon>
        <taxon>Botryosphaeriales</taxon>
        <taxon>Phyllostictaceae</taxon>
        <taxon>Phyllosticta</taxon>
    </lineage>
</organism>
<feature type="compositionally biased region" description="Basic and acidic residues" evidence="5">
    <location>
        <begin position="400"/>
        <end position="417"/>
    </location>
</feature>
<dbReference type="PROSITE" id="PS00170">
    <property type="entry name" value="CSA_PPIASE_1"/>
    <property type="match status" value="1"/>
</dbReference>
<comment type="catalytic activity">
    <reaction evidence="1">
        <text>[protein]-peptidylproline (omega=180) = [protein]-peptidylproline (omega=0)</text>
        <dbReference type="Rhea" id="RHEA:16237"/>
        <dbReference type="Rhea" id="RHEA-COMP:10747"/>
        <dbReference type="Rhea" id="RHEA-COMP:10748"/>
        <dbReference type="ChEBI" id="CHEBI:83833"/>
        <dbReference type="ChEBI" id="CHEBI:83834"/>
        <dbReference type="EC" id="5.2.1.8"/>
    </reaction>
</comment>
<dbReference type="Proteomes" id="UP001363622">
    <property type="component" value="Unassembled WGS sequence"/>
</dbReference>
<reference evidence="7 8" key="1">
    <citation type="submission" date="2024-04" db="EMBL/GenBank/DDBJ databases">
        <title>Phyllosticta paracitricarpa is synonymous to the EU quarantine fungus P. citricarpa based on phylogenomic analyses.</title>
        <authorList>
            <consortium name="Lawrence Berkeley National Laboratory"/>
            <person name="Van Ingen-Buijs V.A."/>
            <person name="Van Westerhoven A.C."/>
            <person name="Haridas S."/>
            <person name="Skiadas P."/>
            <person name="Martin F."/>
            <person name="Groenewald J.Z."/>
            <person name="Crous P.W."/>
            <person name="Seidl M.F."/>
        </authorList>
    </citation>
    <scope>NUCLEOTIDE SEQUENCE [LARGE SCALE GENOMIC DNA]</scope>
    <source>
        <strain evidence="7 8">CBS 123371</strain>
    </source>
</reference>
<evidence type="ECO:0000256" key="4">
    <source>
        <dbReference type="ARBA" id="ARBA00038509"/>
    </source>
</evidence>
<accession>A0ABR1L3Z5</accession>
<feature type="domain" description="PPIase cyclophilin-type" evidence="6">
    <location>
        <begin position="18"/>
        <end position="171"/>
    </location>
</feature>
<evidence type="ECO:0000256" key="3">
    <source>
        <dbReference type="ARBA" id="ARBA00023242"/>
    </source>
</evidence>
<dbReference type="InterPro" id="IPR020892">
    <property type="entry name" value="Cyclophilin-type_PPIase_CS"/>
</dbReference>
<dbReference type="InterPro" id="IPR044666">
    <property type="entry name" value="Cyclophilin_A-like"/>
</dbReference>
<comment type="similarity">
    <text evidence="4">Belongs to the cyclophilin-type PPIase family. CWC27 subfamily.</text>
</comment>
<evidence type="ECO:0000256" key="5">
    <source>
        <dbReference type="SAM" id="MobiDB-lite"/>
    </source>
</evidence>
<evidence type="ECO:0000256" key="2">
    <source>
        <dbReference type="ARBA" id="ARBA00004123"/>
    </source>
</evidence>
<evidence type="ECO:0000259" key="6">
    <source>
        <dbReference type="PROSITE" id="PS50072"/>
    </source>
</evidence>
<proteinExistence type="inferred from homology"/>
<dbReference type="Pfam" id="PF00160">
    <property type="entry name" value="Pro_isomerase"/>
    <property type="match status" value="1"/>
</dbReference>
<sequence>MSSVYNLEPQPTAKVILHTTAGDLALELFAKQTPVTSRNFLQLCLDGYYDNTIFHRLVPGFIIQGGDPTGTGSGGESSYDGEPFADEFHSRLKFNRRGLLGMANTGQKDDNGSQFFLTLGPTPDLTGKNTMFGRIEGDTIYNLMKMGEADLTEEEGSERPLYPTKITSTEIVVNFFDDMVKRVQIAQPVAQEKKGPKKTKRKAAKQLLSFGGDEGDDAGFAPVAKKPKFNPKLVSAEDDTKVFAEKGNAKAPEPKPPKPARKPSPAPDVPSEESTRKTQKQSPSPPPKPSAPVQPPRRSSRSPSSSDSDSEDEPAPRVNSALERTNAEIAALKASMKRTTNAPKEAPKKKSALEAMIPETATRGRKRRGGGASDPRADQQALDILSAFRSKLASAPENSAPERDQKKEEAPDKKHNLSGDVDEDPEATLCDLHFIPNCQSCKAWDDPGAAQENEDANDVGWMNHALSFEKDRLGKDLEWKRKNEEELVVIDPREKAKEIVGEKKGRRDGERDRRHGDREKRGDREKGGRPERERGRHDNWRSDGRDRENRRERIMRNL</sequence>
<dbReference type="InterPro" id="IPR029000">
    <property type="entry name" value="Cyclophilin-like_dom_sf"/>
</dbReference>
<keyword evidence="8" id="KW-1185">Reference proteome</keyword>
<feature type="region of interest" description="Disordered" evidence="5">
    <location>
        <begin position="491"/>
        <end position="558"/>
    </location>
</feature>
<dbReference type="SUPFAM" id="SSF50891">
    <property type="entry name" value="Cyclophilin-like"/>
    <property type="match status" value="1"/>
</dbReference>
<evidence type="ECO:0000313" key="8">
    <source>
        <dbReference type="Proteomes" id="UP001363622"/>
    </source>
</evidence>
<evidence type="ECO:0000313" key="7">
    <source>
        <dbReference type="EMBL" id="KAK7524366.1"/>
    </source>
</evidence>
<feature type="compositionally biased region" description="Basic and acidic residues" evidence="5">
    <location>
        <begin position="244"/>
        <end position="256"/>
    </location>
</feature>
<dbReference type="InterPro" id="IPR002130">
    <property type="entry name" value="Cyclophilin-type_PPIase_dom"/>
</dbReference>
<comment type="subcellular location">
    <subcellularLocation>
        <location evidence="2">Nucleus</location>
    </subcellularLocation>
</comment>
<name>A0ABR1L3Z5_9PEZI</name>
<dbReference type="PRINTS" id="PR00153">
    <property type="entry name" value="CSAPPISMRASE"/>
</dbReference>